<keyword evidence="3" id="KW-0804">Transcription</keyword>
<gene>
    <name evidence="6" type="ORF">APZ42_013604</name>
</gene>
<evidence type="ECO:0000256" key="1">
    <source>
        <dbReference type="ARBA" id="ARBA00004123"/>
    </source>
</evidence>
<proteinExistence type="predicted"/>
<dbReference type="GO" id="GO:0006352">
    <property type="term" value="P:DNA-templated transcription initiation"/>
    <property type="evidence" value="ECO:0007669"/>
    <property type="project" value="InterPro"/>
</dbReference>
<evidence type="ECO:0000256" key="5">
    <source>
        <dbReference type="SAM" id="MobiDB-lite"/>
    </source>
</evidence>
<dbReference type="Gene3D" id="2.40.50.1060">
    <property type="match status" value="1"/>
</dbReference>
<evidence type="ECO:0000256" key="2">
    <source>
        <dbReference type="ARBA" id="ARBA00022478"/>
    </source>
</evidence>
<dbReference type="PANTHER" id="PTHR12709">
    <property type="entry name" value="DNA-DIRECTED RNA POLYMERASE II, III"/>
    <property type="match status" value="1"/>
</dbReference>
<dbReference type="PANTHER" id="PTHR12709:SF5">
    <property type="entry name" value="DNA-DIRECTED RNA POLYMERASE I SUBUNIT RPA43"/>
    <property type="match status" value="1"/>
</dbReference>
<comment type="caution">
    <text evidence="6">The sequence shown here is derived from an EMBL/GenBank/DDBJ whole genome shotgun (WGS) entry which is preliminary data.</text>
</comment>
<dbReference type="InterPro" id="IPR045113">
    <property type="entry name" value="Rpb7-like"/>
</dbReference>
<feature type="compositionally biased region" description="Basic and acidic residues" evidence="5">
    <location>
        <begin position="527"/>
        <end position="541"/>
    </location>
</feature>
<feature type="compositionally biased region" description="Basic and acidic residues" evidence="5">
    <location>
        <begin position="620"/>
        <end position="630"/>
    </location>
</feature>
<keyword evidence="4" id="KW-0539">Nucleus</keyword>
<dbReference type="AlphaFoldDB" id="A0A0P5FHP0"/>
<feature type="region of interest" description="Disordered" evidence="5">
    <location>
        <begin position="257"/>
        <end position="284"/>
    </location>
</feature>
<evidence type="ECO:0000313" key="7">
    <source>
        <dbReference type="Proteomes" id="UP000076858"/>
    </source>
</evidence>
<feature type="compositionally biased region" description="Basic and acidic residues" evidence="5">
    <location>
        <begin position="376"/>
        <end position="395"/>
    </location>
</feature>
<evidence type="ECO:0000256" key="4">
    <source>
        <dbReference type="ARBA" id="ARBA00023242"/>
    </source>
</evidence>
<feature type="region of interest" description="Disordered" evidence="5">
    <location>
        <begin position="365"/>
        <end position="395"/>
    </location>
</feature>
<dbReference type="Proteomes" id="UP000076858">
    <property type="component" value="Unassembled WGS sequence"/>
</dbReference>
<dbReference type="InterPro" id="IPR036898">
    <property type="entry name" value="RNA_pol_Rpb7-like_N_sf"/>
</dbReference>
<feature type="region of interest" description="Disordered" evidence="5">
    <location>
        <begin position="182"/>
        <end position="230"/>
    </location>
</feature>
<reference evidence="6 7" key="1">
    <citation type="submission" date="2016-03" db="EMBL/GenBank/DDBJ databases">
        <title>EvidentialGene: Evidence-directed Construction of Genes on Genomes.</title>
        <authorList>
            <person name="Gilbert D.G."/>
            <person name="Choi J.-H."/>
            <person name="Mockaitis K."/>
            <person name="Colbourne J."/>
            <person name="Pfrender M."/>
        </authorList>
    </citation>
    <scope>NUCLEOTIDE SEQUENCE [LARGE SCALE GENOMIC DNA]</scope>
    <source>
        <strain evidence="6 7">Xinb3</strain>
        <tissue evidence="6">Complete organism</tissue>
    </source>
</reference>
<sequence>MALGSASNSLRKDFWKEISCNSSSAVKVVHEKLHLCIPPYYLSDLGKSVASVIDCRLIRYEPDLGGILAGYGNLAIRESKAQTLFNLSDIHVDVVGNFYIFNPEVNQELVGIVNRISVDHIGCLVHGLFNISLPKPFNVASENWLGKPAKLLDKVKFSITKVDLYSIVPYIEGKIVELIPQAEPSTESRQRTSSDSGVEFASEESTNIALSPEESMEQKRSKLSLSQRKNEAKLSLTSKLNTVPTQNETCKIMDEFNDQDKKRKRKISEDSVMKETPKKKKAKLFGGKGIESEIEDTAPVESLATNLFEKFSKKLEQSSTPFCPQKKAQISIHTETSIDAELVESNVVLGSEELADPIMKELQQTKSSLKKKTGKRILEGIEEQPKSPEKIKSRQKLEVEFEMKIDSDEETKISFKTPSSEKKSKSRLEKKNEGGSKLTEMKTPEKSVNQPASLKKSKDSKKVNGTATPSKSLKKKGIALEQEGEEEDNESIIQELLGLSLPITSPQSTPVLKKKQTPSAKSAKLAESAKKLKALEKKLDSMPKSVQVQGPETASPMKNLKESSLSKKSLKALASEIKQTPSVEKTESVSSPPRTPKANGSSKKLVKNASPEKISNASLPEKEVKVEQPKKRAKLRSNKEKSLKCDASSGDEFDQEEAILKILQSVQPKEKSDKTKTKRKSVNS</sequence>
<feature type="compositionally biased region" description="Low complexity" evidence="5">
    <location>
        <begin position="566"/>
        <end position="576"/>
    </location>
</feature>
<keyword evidence="2" id="KW-0240">DNA-directed RNA polymerase</keyword>
<name>A0A0P5FHP0_9CRUS</name>
<evidence type="ECO:0000313" key="6">
    <source>
        <dbReference type="EMBL" id="KZS19795.1"/>
    </source>
</evidence>
<protein>
    <submittedName>
        <fullName evidence="6">Uncharacterized protein</fullName>
    </submittedName>
</protein>
<feature type="compositionally biased region" description="Basic and acidic residues" evidence="5">
    <location>
        <begin position="408"/>
        <end position="445"/>
    </location>
</feature>
<keyword evidence="7" id="KW-1185">Reference proteome</keyword>
<feature type="compositionally biased region" description="Basic and acidic residues" evidence="5">
    <location>
        <begin position="257"/>
        <end position="276"/>
    </location>
</feature>
<accession>A0A0P5FHP0</accession>
<dbReference type="STRING" id="35525.A0A0P5FHP0"/>
<organism evidence="6 7">
    <name type="scientific">Daphnia magna</name>
    <dbReference type="NCBI Taxonomy" id="35525"/>
    <lineage>
        <taxon>Eukaryota</taxon>
        <taxon>Metazoa</taxon>
        <taxon>Ecdysozoa</taxon>
        <taxon>Arthropoda</taxon>
        <taxon>Crustacea</taxon>
        <taxon>Branchiopoda</taxon>
        <taxon>Diplostraca</taxon>
        <taxon>Cladocera</taxon>
        <taxon>Anomopoda</taxon>
        <taxon>Daphniidae</taxon>
        <taxon>Daphnia</taxon>
    </lineage>
</organism>
<dbReference type="GO" id="GO:0005736">
    <property type="term" value="C:RNA polymerase I complex"/>
    <property type="evidence" value="ECO:0007669"/>
    <property type="project" value="TreeGrafter"/>
</dbReference>
<comment type="subcellular location">
    <subcellularLocation>
        <location evidence="1">Nucleus</location>
    </subcellularLocation>
</comment>
<feature type="compositionally biased region" description="Polar residues" evidence="5">
    <location>
        <begin position="577"/>
        <end position="602"/>
    </location>
</feature>
<dbReference type="OrthoDB" id="10250504at2759"/>
<dbReference type="Gene3D" id="3.30.1490.120">
    <property type="entry name" value="RNA polymerase Rpb7-like, N-terminal domain"/>
    <property type="match status" value="1"/>
</dbReference>
<feature type="region of interest" description="Disordered" evidence="5">
    <location>
        <begin position="408"/>
        <end position="491"/>
    </location>
</feature>
<evidence type="ECO:0000256" key="3">
    <source>
        <dbReference type="ARBA" id="ARBA00023163"/>
    </source>
</evidence>
<feature type="region of interest" description="Disordered" evidence="5">
    <location>
        <begin position="503"/>
        <end position="684"/>
    </location>
</feature>
<dbReference type="EMBL" id="LRGB01000311">
    <property type="protein sequence ID" value="KZS19795.1"/>
    <property type="molecule type" value="Genomic_DNA"/>
</dbReference>
<dbReference type="GO" id="GO:0006362">
    <property type="term" value="P:transcription elongation by RNA polymerase I"/>
    <property type="evidence" value="ECO:0007669"/>
    <property type="project" value="TreeGrafter"/>
</dbReference>